<dbReference type="NCBIfam" id="NF033869">
    <property type="entry name" value="viru_reg_Rsp"/>
    <property type="match status" value="1"/>
</dbReference>
<keyword evidence="1" id="KW-0805">Transcription regulation</keyword>
<dbReference type="SUPFAM" id="SSF46689">
    <property type="entry name" value="Homeodomain-like"/>
    <property type="match status" value="2"/>
</dbReference>
<organism evidence="5 6">
    <name type="scientific">Staphylococcus aureus subsp. aureus MN8</name>
    <dbReference type="NCBI Taxonomy" id="548470"/>
    <lineage>
        <taxon>Bacteria</taxon>
        <taxon>Bacillati</taxon>
        <taxon>Bacillota</taxon>
        <taxon>Bacilli</taxon>
        <taxon>Bacillales</taxon>
        <taxon>Staphylococcaceae</taxon>
        <taxon>Staphylococcus</taxon>
    </lineage>
</organism>
<comment type="caution">
    <text evidence="5">The sequence shown here is derived from an EMBL/GenBank/DDBJ whole genome shotgun (WGS) entry which is preliminary data.</text>
</comment>
<evidence type="ECO:0000313" key="5">
    <source>
        <dbReference type="EMBL" id="EFH96764.1"/>
    </source>
</evidence>
<dbReference type="PANTHER" id="PTHR43280:SF26">
    <property type="entry name" value="ARAC-FAMILY TRANSCRIPTIONAL REGULATOR"/>
    <property type="match status" value="1"/>
</dbReference>
<sequence length="701" mass="81870">MTCQLKIHHTLSTIPSRNINNIMVLFSLTSKLNITINGETKDVSNYIILINHGDIYNINHGENIIELMIPVFYFYQQDDDFFNGYLDRHLLQSSNYIKSLIADLISTPTSSSLMGKNIGQSIIDTLLKEAFIRIDHEYLPNIALSNPVFIDCVNYIHDNIDAHLSLKDIAMHCNISESYCSNLFVRYLSMNFKDYFTSIKLVNAINLLLSTKHSITTVSELAGFNSHTNFANQFKNYLHFSPKQFRSLVSKITEPPQIHFQQDNVSQFTELISTIDLTAQLATNTTDIHIDDFNPKDRSQRAKVFVRFSNFNELFQFIFNEYYDINFEHLPKPVVFIDDIHDIEISQTNYNLLNRCFEKLFEKNIGLAIAIKSTQQFETMKQLILTFLQGNQDYKTSKKLVKFMLVFCSNSMTAEEIHLCHLKIKNKNKEIKYSVTVDGFLETYSTVEQVYDVMQRLKFHYYFIDIENSKTATHLITKNQHYHQTDTHFEQYKKFILDSGISSTQFVYNNLSVSGFKYTNDGKNPIQLSDIVYHLIALLRYGGGISYQLLDDHSNYISLYNKYGSPLPLMHLYKMFRPFVNEDIEITNNYVLSRKDNNYHFLLFNKINDRYMSDVKQDFIFHNELPQDSLMIIKTLNHEHGSIQHLLPTSDQLVYIEKEILDELDKTNYPKTELAVQEETGRTFELKLNHDEVKYICFKPS</sequence>
<accession>A0A0E1XBK4</accession>
<evidence type="ECO:0000259" key="4">
    <source>
        <dbReference type="PROSITE" id="PS01124"/>
    </source>
</evidence>
<evidence type="ECO:0000256" key="3">
    <source>
        <dbReference type="ARBA" id="ARBA00023163"/>
    </source>
</evidence>
<dbReference type="AlphaFoldDB" id="A0A0E1XBK4"/>
<dbReference type="GO" id="GO:0003700">
    <property type="term" value="F:DNA-binding transcription factor activity"/>
    <property type="evidence" value="ECO:0007669"/>
    <property type="project" value="InterPro"/>
</dbReference>
<evidence type="ECO:0000256" key="2">
    <source>
        <dbReference type="ARBA" id="ARBA00023125"/>
    </source>
</evidence>
<dbReference type="PROSITE" id="PS01124">
    <property type="entry name" value="HTH_ARAC_FAMILY_2"/>
    <property type="match status" value="1"/>
</dbReference>
<dbReference type="InterPro" id="IPR018060">
    <property type="entry name" value="HTH_AraC"/>
</dbReference>
<dbReference type="SMART" id="SM00342">
    <property type="entry name" value="HTH_ARAC"/>
    <property type="match status" value="1"/>
</dbReference>
<dbReference type="HOGENOM" id="CLU_031192_0_0_9"/>
<dbReference type="PANTHER" id="PTHR43280">
    <property type="entry name" value="ARAC-FAMILY TRANSCRIPTIONAL REGULATOR"/>
    <property type="match status" value="1"/>
</dbReference>
<keyword evidence="3" id="KW-0804">Transcription</keyword>
<dbReference type="EMBL" id="ACJA02000001">
    <property type="protein sequence ID" value="EFH96764.1"/>
    <property type="molecule type" value="Genomic_DNA"/>
</dbReference>
<dbReference type="Proteomes" id="UP000003455">
    <property type="component" value="Chromosome"/>
</dbReference>
<keyword evidence="2" id="KW-0238">DNA-binding</keyword>
<feature type="domain" description="HTH araC/xylS-type" evidence="4">
    <location>
        <begin position="150"/>
        <end position="248"/>
    </location>
</feature>
<protein>
    <submittedName>
        <fullName evidence="5">Transcriptional regulator, AraC family</fullName>
    </submittedName>
</protein>
<dbReference type="Pfam" id="PF12833">
    <property type="entry name" value="HTH_18"/>
    <property type="match status" value="1"/>
</dbReference>
<reference evidence="5 6" key="1">
    <citation type="submission" date="2010-05" db="EMBL/GenBank/DDBJ databases">
        <authorList>
            <person name="Muzny D."/>
            <person name="Qin X."/>
            <person name="Buhay C."/>
            <person name="Dugan-Rocha S."/>
            <person name="Ding Y."/>
            <person name="Chen G."/>
            <person name="Hawes A."/>
            <person name="Holder M."/>
            <person name="Jhangiani S."/>
            <person name="Johnson A."/>
            <person name="Khan Z."/>
            <person name="Li Z."/>
            <person name="Liu W."/>
            <person name="Liu X."/>
            <person name="Perez L."/>
            <person name="Shen H."/>
            <person name="Wang Q."/>
            <person name="Watt J."/>
            <person name="Xi L."/>
            <person name="Xin Y."/>
            <person name="Zhou J."/>
            <person name="Deng J."/>
            <person name="Jiang H."/>
            <person name="Liu Y."/>
            <person name="Qu J."/>
            <person name="Song X.-Z."/>
            <person name="Zhang L."/>
            <person name="Villasana D."/>
            <person name="Johnson A."/>
            <person name="Liu J."/>
            <person name="Liyanage D."/>
            <person name="Lorensuhewa L."/>
            <person name="Robinson T."/>
            <person name="Song A."/>
            <person name="Song B.-B."/>
            <person name="Dinh H."/>
            <person name="Thornton R."/>
            <person name="Coyle M."/>
            <person name="Francisco L."/>
            <person name="Jackson L."/>
            <person name="Javaid M."/>
            <person name="Korchina V."/>
            <person name="Kovar C."/>
            <person name="Mata R."/>
            <person name="Mathew T."/>
            <person name="Ngo R."/>
            <person name="Nguyen L."/>
            <person name="Nguyen N."/>
            <person name="Okwuonu G."/>
            <person name="Ongeri F."/>
            <person name="Pham C."/>
            <person name="Simmons D."/>
            <person name="Wilczek-Boney K."/>
            <person name="Hale W."/>
            <person name="Jakkamsetti A."/>
            <person name="Pham P."/>
            <person name="Ruth R."/>
            <person name="San Lucas F."/>
            <person name="Warren J."/>
            <person name="Zhang J."/>
            <person name="Zhao Z."/>
            <person name="Zhou C."/>
            <person name="Zhu D."/>
            <person name="Lee S."/>
            <person name="Bess C."/>
            <person name="Blankenburg K."/>
            <person name="Forbes L."/>
            <person name="Fu Q."/>
            <person name="Gubbala S."/>
            <person name="Hirani K."/>
            <person name="Jayaseelan J.C."/>
            <person name="Lara F."/>
            <person name="Munidasa M."/>
            <person name="Palculict T."/>
            <person name="Patil S."/>
            <person name="Pu L.-L."/>
            <person name="Saada N."/>
            <person name="Tang L."/>
            <person name="Weissenberger G."/>
            <person name="Zhu Y."/>
            <person name="Hemphill L."/>
            <person name="Shang Y."/>
            <person name="Youmans B."/>
            <person name="Ayvaz T."/>
            <person name="Ross M."/>
            <person name="Santibanez J."/>
            <person name="Aqrawi P."/>
            <person name="Gross S."/>
            <person name="Joshi V."/>
            <person name="Fowler G."/>
            <person name="Nazareth L."/>
            <person name="Reid J."/>
            <person name="Worley K."/>
            <person name="Petrosino J."/>
            <person name="Highlander S."/>
            <person name="Gibbs R."/>
        </authorList>
    </citation>
    <scope>NUCLEOTIDE SEQUENCE [LARGE SCALE GENOMIC DNA]</scope>
    <source>
        <strain evidence="5 6">MN8</strain>
    </source>
</reference>
<gene>
    <name evidence="5" type="ORF">HMPREF0769_10766</name>
</gene>
<dbReference type="Gene3D" id="1.10.10.60">
    <property type="entry name" value="Homeodomain-like"/>
    <property type="match status" value="2"/>
</dbReference>
<proteinExistence type="predicted"/>
<dbReference type="GO" id="GO:0043565">
    <property type="term" value="F:sequence-specific DNA binding"/>
    <property type="evidence" value="ECO:0007669"/>
    <property type="project" value="InterPro"/>
</dbReference>
<dbReference type="RefSeq" id="WP_000128367.1">
    <property type="nucleotide sequence ID" value="NZ_CM000952.1"/>
</dbReference>
<name>A0A0E1XBK4_STAAU</name>
<dbReference type="InterPro" id="IPR009057">
    <property type="entry name" value="Homeodomain-like_sf"/>
</dbReference>
<evidence type="ECO:0000256" key="1">
    <source>
        <dbReference type="ARBA" id="ARBA00023015"/>
    </source>
</evidence>
<evidence type="ECO:0000313" key="6">
    <source>
        <dbReference type="Proteomes" id="UP000003455"/>
    </source>
</evidence>